<feature type="domain" description="DUF6594" evidence="3">
    <location>
        <begin position="64"/>
        <end position="317"/>
    </location>
</feature>
<dbReference type="EMBL" id="ML987191">
    <property type="protein sequence ID" value="KAF2252908.1"/>
    <property type="molecule type" value="Genomic_DNA"/>
</dbReference>
<keyword evidence="5" id="KW-1185">Reference proteome</keyword>
<name>A0A6A6IS55_9PLEO</name>
<dbReference type="OrthoDB" id="5416037at2759"/>
<accession>A0A6A6IS55</accession>
<evidence type="ECO:0000313" key="5">
    <source>
        <dbReference type="Proteomes" id="UP000800094"/>
    </source>
</evidence>
<dbReference type="Proteomes" id="UP000800094">
    <property type="component" value="Unassembled WGS sequence"/>
</dbReference>
<evidence type="ECO:0000256" key="2">
    <source>
        <dbReference type="SAM" id="Phobius"/>
    </source>
</evidence>
<evidence type="ECO:0000256" key="1">
    <source>
        <dbReference type="SAM" id="MobiDB-lite"/>
    </source>
</evidence>
<feature type="transmembrane region" description="Helical" evidence="2">
    <location>
        <begin position="282"/>
        <end position="299"/>
    </location>
</feature>
<dbReference type="AlphaFoldDB" id="A0A6A6IS55"/>
<feature type="transmembrane region" description="Helical" evidence="2">
    <location>
        <begin position="305"/>
        <end position="322"/>
    </location>
</feature>
<evidence type="ECO:0000313" key="4">
    <source>
        <dbReference type="EMBL" id="KAF2252908.1"/>
    </source>
</evidence>
<feature type="compositionally biased region" description="Pro residues" evidence="1">
    <location>
        <begin position="33"/>
        <end position="46"/>
    </location>
</feature>
<dbReference type="PANTHER" id="PTHR34502">
    <property type="entry name" value="DUF6594 DOMAIN-CONTAINING PROTEIN-RELATED"/>
    <property type="match status" value="1"/>
</dbReference>
<dbReference type="GeneID" id="54573981"/>
<gene>
    <name evidence="4" type="ORF">BU26DRAFT_211562</name>
</gene>
<feature type="compositionally biased region" description="Low complexity" evidence="1">
    <location>
        <begin position="1"/>
        <end position="13"/>
    </location>
</feature>
<dbReference type="InterPro" id="IPR046529">
    <property type="entry name" value="DUF6594"/>
</dbReference>
<evidence type="ECO:0000259" key="3">
    <source>
        <dbReference type="Pfam" id="PF20237"/>
    </source>
</evidence>
<sequence length="326" mass="36723">MIQSTSSPLGISPLPGPATSPGAHMPTAAPSAPLQPLPSPPSPAPQPSANEQAKRDLPWKYEGYKAFSAWMASEDDFFIFRRFENLNALTMLWMQDKIVRIEAKLQEIHKTIEDAPLNEKLKNCSFRWDEKYRQERHALMGELSRLLHHYNQYIEAFSKVRARPRAEKRQITNVRNWLAREAIDKTEASFTDNTSDLISINSRTRPPLGQWLESLPSLHLSCLFRAKPVPGLHHISEATSYSSNTTFECFTNTGIILVGLAMLLAPMWWLEYVSRSETRLKIITGFVGVFSGTMTLATVNRPFEVVAATAAYAAVLMVFMQIDGRA</sequence>
<dbReference type="RefSeq" id="XP_033687912.1">
    <property type="nucleotide sequence ID" value="XM_033820651.1"/>
</dbReference>
<feature type="transmembrane region" description="Helical" evidence="2">
    <location>
        <begin position="250"/>
        <end position="270"/>
    </location>
</feature>
<reference evidence="4" key="1">
    <citation type="journal article" date="2020" name="Stud. Mycol.">
        <title>101 Dothideomycetes genomes: a test case for predicting lifestyles and emergence of pathogens.</title>
        <authorList>
            <person name="Haridas S."/>
            <person name="Albert R."/>
            <person name="Binder M."/>
            <person name="Bloem J."/>
            <person name="Labutti K."/>
            <person name="Salamov A."/>
            <person name="Andreopoulos B."/>
            <person name="Baker S."/>
            <person name="Barry K."/>
            <person name="Bills G."/>
            <person name="Bluhm B."/>
            <person name="Cannon C."/>
            <person name="Castanera R."/>
            <person name="Culley D."/>
            <person name="Daum C."/>
            <person name="Ezra D."/>
            <person name="Gonzalez J."/>
            <person name="Henrissat B."/>
            <person name="Kuo A."/>
            <person name="Liang C."/>
            <person name="Lipzen A."/>
            <person name="Lutzoni F."/>
            <person name="Magnuson J."/>
            <person name="Mondo S."/>
            <person name="Nolan M."/>
            <person name="Ohm R."/>
            <person name="Pangilinan J."/>
            <person name="Park H.-J."/>
            <person name="Ramirez L."/>
            <person name="Alfaro M."/>
            <person name="Sun H."/>
            <person name="Tritt A."/>
            <person name="Yoshinaga Y."/>
            <person name="Zwiers L.-H."/>
            <person name="Turgeon B."/>
            <person name="Goodwin S."/>
            <person name="Spatafora J."/>
            <person name="Crous P."/>
            <person name="Grigoriev I."/>
        </authorList>
    </citation>
    <scope>NUCLEOTIDE SEQUENCE</scope>
    <source>
        <strain evidence="4">CBS 122368</strain>
    </source>
</reference>
<proteinExistence type="predicted"/>
<protein>
    <recommendedName>
        <fullName evidence="3">DUF6594 domain-containing protein</fullName>
    </recommendedName>
</protein>
<dbReference type="Pfam" id="PF20237">
    <property type="entry name" value="DUF6594"/>
    <property type="match status" value="1"/>
</dbReference>
<keyword evidence="2" id="KW-1133">Transmembrane helix</keyword>
<keyword evidence="2" id="KW-0472">Membrane</keyword>
<feature type="region of interest" description="Disordered" evidence="1">
    <location>
        <begin position="1"/>
        <end position="55"/>
    </location>
</feature>
<dbReference type="PANTHER" id="PTHR34502:SF4">
    <property type="entry name" value="DUF6594 DOMAIN-CONTAINING PROTEIN"/>
    <property type="match status" value="1"/>
</dbReference>
<keyword evidence="2" id="KW-0812">Transmembrane</keyword>
<organism evidence="4 5">
    <name type="scientific">Trematosphaeria pertusa</name>
    <dbReference type="NCBI Taxonomy" id="390896"/>
    <lineage>
        <taxon>Eukaryota</taxon>
        <taxon>Fungi</taxon>
        <taxon>Dikarya</taxon>
        <taxon>Ascomycota</taxon>
        <taxon>Pezizomycotina</taxon>
        <taxon>Dothideomycetes</taxon>
        <taxon>Pleosporomycetidae</taxon>
        <taxon>Pleosporales</taxon>
        <taxon>Massarineae</taxon>
        <taxon>Trematosphaeriaceae</taxon>
        <taxon>Trematosphaeria</taxon>
    </lineage>
</organism>